<evidence type="ECO:0000259" key="3">
    <source>
        <dbReference type="Pfam" id="PF23468"/>
    </source>
</evidence>
<feature type="compositionally biased region" description="Low complexity" evidence="1">
    <location>
        <begin position="48"/>
        <end position="57"/>
    </location>
</feature>
<dbReference type="InterPro" id="IPR057137">
    <property type="entry name" value="CDP1-like_a_solenoid_2"/>
</dbReference>
<reference evidence="5 6" key="1">
    <citation type="submission" date="2024-01" db="EMBL/GenBank/DDBJ databases">
        <title>Genome assemblies of Stephania.</title>
        <authorList>
            <person name="Yang L."/>
        </authorList>
    </citation>
    <scope>NUCLEOTIDE SEQUENCE [LARGE SCALE GENOMIC DNA]</scope>
    <source>
        <strain evidence="5">JXDWG</strain>
        <tissue evidence="5">Leaf</tissue>
    </source>
</reference>
<dbReference type="InterPro" id="IPR058032">
    <property type="entry name" value="CDP1-like_a_solenoid_1"/>
</dbReference>
<feature type="compositionally biased region" description="Pro residues" evidence="1">
    <location>
        <begin position="58"/>
        <end position="68"/>
    </location>
</feature>
<organism evidence="5 6">
    <name type="scientific">Stephania cephalantha</name>
    <dbReference type="NCBI Taxonomy" id="152367"/>
    <lineage>
        <taxon>Eukaryota</taxon>
        <taxon>Viridiplantae</taxon>
        <taxon>Streptophyta</taxon>
        <taxon>Embryophyta</taxon>
        <taxon>Tracheophyta</taxon>
        <taxon>Spermatophyta</taxon>
        <taxon>Magnoliopsida</taxon>
        <taxon>Ranunculales</taxon>
        <taxon>Menispermaceae</taxon>
        <taxon>Menispermoideae</taxon>
        <taxon>Cissampelideae</taxon>
        <taxon>Stephania</taxon>
    </lineage>
</organism>
<protein>
    <recommendedName>
        <fullName evidence="7">ARC6 IMS domain-containing protein</fullName>
    </recommendedName>
</protein>
<dbReference type="PANTHER" id="PTHR33925:SF1">
    <property type="entry name" value="PROTEIN ACCUMULATION AND REPLICATION OF CHLOROPLASTS 6, CHLOROPLASTIC"/>
    <property type="match status" value="1"/>
</dbReference>
<dbReference type="InterPro" id="IPR036869">
    <property type="entry name" value="J_dom_sf"/>
</dbReference>
<evidence type="ECO:0000313" key="5">
    <source>
        <dbReference type="EMBL" id="KAK9165263.1"/>
    </source>
</evidence>
<feature type="region of interest" description="Disordered" evidence="1">
    <location>
        <begin position="43"/>
        <end position="101"/>
    </location>
</feature>
<dbReference type="InterPro" id="IPR044685">
    <property type="entry name" value="CPD1-like"/>
</dbReference>
<dbReference type="Proteomes" id="UP001419268">
    <property type="component" value="Unassembled WGS sequence"/>
</dbReference>
<dbReference type="SUPFAM" id="SSF46565">
    <property type="entry name" value="Chaperone J-domain"/>
    <property type="match status" value="1"/>
</dbReference>
<evidence type="ECO:0000259" key="2">
    <source>
        <dbReference type="Pfam" id="PF13355"/>
    </source>
</evidence>
<accession>A0AAP0Q312</accession>
<feature type="domain" description="Plastid division protein CDP1-like 2nd alpha solenoid" evidence="3">
    <location>
        <begin position="536"/>
        <end position="604"/>
    </location>
</feature>
<gene>
    <name evidence="5" type="ORF">Scep_000454</name>
</gene>
<sequence length="874" mass="96160">MQFSENILSTSESECVVVVVVDGGGGGGIERSIKQTSSKFQQPNLINGSLHTSSHGPLSPPTTLPPITPTAAHRRNSQVPHPRPRHPLPRQQMGRPPPQRLLLPRHRHHLHLRLHLRRRHRPHLPPPTPSPSSSAAAAAARHLPLPLNFYSILGAQPHFLPDGIRRAYKSRVSQPPPFGFSDDALISRRQILQGACETLANPKSRADYNRGLADDQDDTLLIDVPWESVPGALCLLQESGETELVLGVGEGLMRERLPKSPFKQDLVLVMALAYVDSSRDAMALATPDFVASCEALERALKLLEALELSFEVRIVKVGNFMMDWLQCRLECPDFTMNYEMISWNVGCRGLNEEGASSLAPDLQAQIDETLEEITPRCVLELLALPLDQEHQKRRGEGLRGVRNILWAVGGGGASAIAGGFTREDFMNEAFLRMTAAEQVDLFAATPSNIPAESFEVYGVALALVAQAFVGKKPHLIKDADNLFQQLQQTKVTALGAVLSDQAISKDREIDFALERGLCSLLIGELDECRLWLGDGNDDLLPGICKLLETWLMEVVFPRFRDMQDIQCRLGDYYDDPTVLRYLERLEGVGGSPLAAAAAIVRIGAEATAVLDSVKASAIQALQKVFPLGGKDGNMRRVEDVNFDSTHPVENEELLETTDLVNPSGLAEISEKVSSDDLNDQERITERIKDSSVKIMSAAVVVGLLTLAGLKCLPARSGQVVTLKDVVSAGSSDVANVDENSLEEIPRMDARFAESLVRNWQNIKSQALGPQHCLSKLPEVLEGQMLKIWKDRAAEISVHGWFWEYNLLGLIIDSVTVSMDGKRAIVEATLEEVAKLTDTAHPERNDSHRTTYTTRYELAYSKSGWKIVEGAVLKS</sequence>
<dbReference type="EMBL" id="JBBNAG010000001">
    <property type="protein sequence ID" value="KAK9165263.1"/>
    <property type="molecule type" value="Genomic_DNA"/>
</dbReference>
<dbReference type="Pfam" id="PF25515">
    <property type="entry name" value="Arm_PDR"/>
    <property type="match status" value="2"/>
</dbReference>
<keyword evidence="6" id="KW-1185">Reference proteome</keyword>
<feature type="compositionally biased region" description="Basic residues" evidence="1">
    <location>
        <begin position="72"/>
        <end position="88"/>
    </location>
</feature>
<proteinExistence type="predicted"/>
<dbReference type="Pfam" id="PF13355">
    <property type="entry name" value="ARC6-like_IMS"/>
    <property type="match status" value="1"/>
</dbReference>
<dbReference type="InterPro" id="IPR025344">
    <property type="entry name" value="CDP1-like_IMS"/>
</dbReference>
<feature type="domain" description="Plastid division protein CDP1-like 1st alpha solenoid" evidence="4">
    <location>
        <begin position="350"/>
        <end position="415"/>
    </location>
</feature>
<evidence type="ECO:0000313" key="6">
    <source>
        <dbReference type="Proteomes" id="UP001419268"/>
    </source>
</evidence>
<name>A0AAP0Q312_9MAGN</name>
<evidence type="ECO:0000259" key="4">
    <source>
        <dbReference type="Pfam" id="PF25515"/>
    </source>
</evidence>
<dbReference type="GO" id="GO:0010020">
    <property type="term" value="P:chloroplast fission"/>
    <property type="evidence" value="ECO:0007669"/>
    <property type="project" value="TreeGrafter"/>
</dbReference>
<feature type="domain" description="Plastid division protein CDP1-like IMS" evidence="2">
    <location>
        <begin position="752"/>
        <end position="866"/>
    </location>
</feature>
<feature type="domain" description="Plastid division protein CDP1-like 1st alpha solenoid" evidence="4">
    <location>
        <begin position="223"/>
        <end position="308"/>
    </location>
</feature>
<evidence type="ECO:0008006" key="7">
    <source>
        <dbReference type="Google" id="ProtNLM"/>
    </source>
</evidence>
<comment type="caution">
    <text evidence="5">The sequence shown here is derived from an EMBL/GenBank/DDBJ whole genome shotgun (WGS) entry which is preliminary data.</text>
</comment>
<dbReference type="Pfam" id="PF23468">
    <property type="entry name" value="ARC6"/>
    <property type="match status" value="2"/>
</dbReference>
<dbReference type="PANTHER" id="PTHR33925">
    <property type="entry name" value="PLASTID DIVISION PROTEIN CDP1, CHLOROPLASTIC-RELATED"/>
    <property type="match status" value="1"/>
</dbReference>
<dbReference type="AlphaFoldDB" id="A0AAP0Q312"/>
<feature type="domain" description="Plastid division protein CDP1-like 2nd alpha solenoid" evidence="3">
    <location>
        <begin position="432"/>
        <end position="533"/>
    </location>
</feature>
<evidence type="ECO:0000256" key="1">
    <source>
        <dbReference type="SAM" id="MobiDB-lite"/>
    </source>
</evidence>
<dbReference type="GO" id="GO:0009706">
    <property type="term" value="C:chloroplast inner membrane"/>
    <property type="evidence" value="ECO:0007669"/>
    <property type="project" value="TreeGrafter"/>
</dbReference>